<organism evidence="1 2">
    <name type="scientific">Ilex paraguariensis</name>
    <name type="common">yerba mate</name>
    <dbReference type="NCBI Taxonomy" id="185542"/>
    <lineage>
        <taxon>Eukaryota</taxon>
        <taxon>Viridiplantae</taxon>
        <taxon>Streptophyta</taxon>
        <taxon>Embryophyta</taxon>
        <taxon>Tracheophyta</taxon>
        <taxon>Spermatophyta</taxon>
        <taxon>Magnoliopsida</taxon>
        <taxon>eudicotyledons</taxon>
        <taxon>Gunneridae</taxon>
        <taxon>Pentapetalae</taxon>
        <taxon>asterids</taxon>
        <taxon>campanulids</taxon>
        <taxon>Aquifoliales</taxon>
        <taxon>Aquifoliaceae</taxon>
        <taxon>Ilex</taxon>
    </lineage>
</organism>
<keyword evidence="2" id="KW-1185">Reference proteome</keyword>
<dbReference type="Proteomes" id="UP001642360">
    <property type="component" value="Unassembled WGS sequence"/>
</dbReference>
<proteinExistence type="predicted"/>
<accession>A0ABC8S8X6</accession>
<gene>
    <name evidence="1" type="ORF">ILEXP_LOCUS19654</name>
</gene>
<evidence type="ECO:0000313" key="1">
    <source>
        <dbReference type="EMBL" id="CAK9151483.1"/>
    </source>
</evidence>
<name>A0ABC8S8X6_9AQUA</name>
<dbReference type="EMBL" id="CAUOFW020002147">
    <property type="protein sequence ID" value="CAK9151483.1"/>
    <property type="molecule type" value="Genomic_DNA"/>
</dbReference>
<reference evidence="1 2" key="1">
    <citation type="submission" date="2024-02" db="EMBL/GenBank/DDBJ databases">
        <authorList>
            <person name="Vignale AGUSTIN F."/>
            <person name="Sosa J E."/>
            <person name="Modenutti C."/>
        </authorList>
    </citation>
    <scope>NUCLEOTIDE SEQUENCE [LARGE SCALE GENOMIC DNA]</scope>
</reference>
<sequence length="74" mass="8198">MGKKSKKGILVYWKGGSLVANFVSNGLWNRCENDSLPSIKWVLGLAKAAVLRHGVHGIVIDPYNELDHQRPVSQ</sequence>
<dbReference type="AlphaFoldDB" id="A0ABC8S8X6"/>
<comment type="caution">
    <text evidence="1">The sequence shown here is derived from an EMBL/GenBank/DDBJ whole genome shotgun (WGS) entry which is preliminary data.</text>
</comment>
<protein>
    <submittedName>
        <fullName evidence="1">Uncharacterized protein</fullName>
    </submittedName>
</protein>
<evidence type="ECO:0000313" key="2">
    <source>
        <dbReference type="Proteomes" id="UP001642360"/>
    </source>
</evidence>